<sequence>MKFGCPVETTHGAGVSKQHSVTRGFRAAMILVICAMSAAGHAQGLNLGSLKMGAPVPRAILKDGFTQYVPSYDQYQTIHALVGYGQRAAWAEIVASHGIVFNITFKRPAGEYASTCAYFSTVLGPLPPQYVKGSCIWESQFYETAVVVSRSIHRWQTMVAFVWMGPQANMHHFDQTIAPGVRRPDV</sequence>
<protein>
    <submittedName>
        <fullName evidence="1">Uncharacterized protein</fullName>
    </submittedName>
</protein>
<dbReference type="AlphaFoldDB" id="A0A4R0YYE2"/>
<dbReference type="EMBL" id="SJTG01000001">
    <property type="protein sequence ID" value="TCI11796.1"/>
    <property type="molecule type" value="Genomic_DNA"/>
</dbReference>
<gene>
    <name evidence="1" type="ORF">EZM97_00015</name>
</gene>
<proteinExistence type="predicted"/>
<keyword evidence="2" id="KW-1185">Reference proteome</keyword>
<reference evidence="1 2" key="1">
    <citation type="submission" date="2019-02" db="EMBL/GenBank/DDBJ databases">
        <title>Dyella amyloliquefaciens sp. nov., isolated from forest soil.</title>
        <authorList>
            <person name="Gao Z.-H."/>
            <person name="Qiu L.-H."/>
        </authorList>
    </citation>
    <scope>NUCLEOTIDE SEQUENCE [LARGE SCALE GENOMIC DNA]</scope>
    <source>
        <strain evidence="1 2">KACC 12747</strain>
    </source>
</reference>
<evidence type="ECO:0000313" key="1">
    <source>
        <dbReference type="EMBL" id="TCI11796.1"/>
    </source>
</evidence>
<accession>A0A4R0YYE2</accession>
<organism evidence="1 2">
    <name type="scientific">Dyella soli</name>
    <dbReference type="NCBI Taxonomy" id="522319"/>
    <lineage>
        <taxon>Bacteria</taxon>
        <taxon>Pseudomonadati</taxon>
        <taxon>Pseudomonadota</taxon>
        <taxon>Gammaproteobacteria</taxon>
        <taxon>Lysobacterales</taxon>
        <taxon>Rhodanobacteraceae</taxon>
        <taxon>Dyella</taxon>
    </lineage>
</organism>
<dbReference type="RefSeq" id="WP_131406451.1">
    <property type="nucleotide sequence ID" value="NZ_SJTG01000001.1"/>
</dbReference>
<evidence type="ECO:0000313" key="2">
    <source>
        <dbReference type="Proteomes" id="UP000291822"/>
    </source>
</evidence>
<name>A0A4R0YYE2_9GAMM</name>
<dbReference type="Proteomes" id="UP000291822">
    <property type="component" value="Unassembled WGS sequence"/>
</dbReference>
<comment type="caution">
    <text evidence="1">The sequence shown here is derived from an EMBL/GenBank/DDBJ whole genome shotgun (WGS) entry which is preliminary data.</text>
</comment>